<dbReference type="Pfam" id="PF13426">
    <property type="entry name" value="PAS_9"/>
    <property type="match status" value="1"/>
</dbReference>
<feature type="domain" description="HTH LytTR-type" evidence="2">
    <location>
        <begin position="129"/>
        <end position="233"/>
    </location>
</feature>
<dbReference type="PANTHER" id="PTHR37299:SF1">
    <property type="entry name" value="STAGE 0 SPORULATION PROTEIN A HOMOLOG"/>
    <property type="match status" value="1"/>
</dbReference>
<dbReference type="PANTHER" id="PTHR37299">
    <property type="entry name" value="TRANSCRIPTIONAL REGULATOR-RELATED"/>
    <property type="match status" value="1"/>
</dbReference>
<keyword evidence="4" id="KW-1185">Reference proteome</keyword>
<keyword evidence="3" id="KW-0238">DNA-binding</keyword>
<dbReference type="GO" id="GO:0003677">
    <property type="term" value="F:DNA binding"/>
    <property type="evidence" value="ECO:0007669"/>
    <property type="project" value="UniProtKB-KW"/>
</dbReference>
<dbReference type="Proteomes" id="UP000811899">
    <property type="component" value="Unassembled WGS sequence"/>
</dbReference>
<dbReference type="Pfam" id="PF04397">
    <property type="entry name" value="LytTR"/>
    <property type="match status" value="1"/>
</dbReference>
<proteinExistence type="predicted"/>
<organism evidence="3 4">
    <name type="scientific">Geoanaerobacter pelophilus</name>
    <dbReference type="NCBI Taxonomy" id="60036"/>
    <lineage>
        <taxon>Bacteria</taxon>
        <taxon>Pseudomonadati</taxon>
        <taxon>Thermodesulfobacteriota</taxon>
        <taxon>Desulfuromonadia</taxon>
        <taxon>Geobacterales</taxon>
        <taxon>Geobacteraceae</taxon>
        <taxon>Geoanaerobacter</taxon>
    </lineage>
</organism>
<dbReference type="GO" id="GO:0000156">
    <property type="term" value="F:phosphorelay response regulator activity"/>
    <property type="evidence" value="ECO:0007669"/>
    <property type="project" value="InterPro"/>
</dbReference>
<dbReference type="InterPro" id="IPR000700">
    <property type="entry name" value="PAS-assoc_C"/>
</dbReference>
<dbReference type="InterPro" id="IPR007492">
    <property type="entry name" value="LytTR_DNA-bd_dom"/>
</dbReference>
<dbReference type="InterPro" id="IPR035965">
    <property type="entry name" value="PAS-like_dom_sf"/>
</dbReference>
<evidence type="ECO:0000313" key="4">
    <source>
        <dbReference type="Proteomes" id="UP000811899"/>
    </source>
</evidence>
<dbReference type="Gene3D" id="3.30.450.20">
    <property type="entry name" value="PAS domain"/>
    <property type="match status" value="1"/>
</dbReference>
<evidence type="ECO:0000259" key="2">
    <source>
        <dbReference type="PROSITE" id="PS50930"/>
    </source>
</evidence>
<dbReference type="SMART" id="SM00091">
    <property type="entry name" value="PAS"/>
    <property type="match status" value="1"/>
</dbReference>
<dbReference type="AlphaFoldDB" id="A0AAW4LAG8"/>
<dbReference type="SMART" id="SM00850">
    <property type="entry name" value="LytTR"/>
    <property type="match status" value="1"/>
</dbReference>
<dbReference type="Gene3D" id="2.40.50.1020">
    <property type="entry name" value="LytTr DNA-binding domain"/>
    <property type="match status" value="1"/>
</dbReference>
<dbReference type="SUPFAM" id="SSF55785">
    <property type="entry name" value="PYP-like sensor domain (PAS domain)"/>
    <property type="match status" value="1"/>
</dbReference>
<feature type="domain" description="PAC" evidence="1">
    <location>
        <begin position="76"/>
        <end position="128"/>
    </location>
</feature>
<gene>
    <name evidence="3" type="ORF">KI809_07685</name>
</gene>
<protein>
    <submittedName>
        <fullName evidence="3">LytTR family transcriptional regulator DNA-binding domain-containing protein</fullName>
    </submittedName>
</protein>
<dbReference type="NCBIfam" id="TIGR00229">
    <property type="entry name" value="sensory_box"/>
    <property type="match status" value="1"/>
</dbReference>
<dbReference type="InterPro" id="IPR046947">
    <property type="entry name" value="LytR-like"/>
</dbReference>
<dbReference type="InterPro" id="IPR000014">
    <property type="entry name" value="PAS"/>
</dbReference>
<dbReference type="CDD" id="cd00130">
    <property type="entry name" value="PAS"/>
    <property type="match status" value="1"/>
</dbReference>
<dbReference type="EMBL" id="JAHCVJ010000002">
    <property type="protein sequence ID" value="MBT0664181.1"/>
    <property type="molecule type" value="Genomic_DNA"/>
</dbReference>
<reference evidence="3 4" key="1">
    <citation type="submission" date="2021-05" db="EMBL/GenBank/DDBJ databases">
        <title>The draft genome of Geobacter pelophilus DSM 12255.</title>
        <authorList>
            <person name="Xu Z."/>
            <person name="Masuda Y."/>
            <person name="Itoh H."/>
            <person name="Senoo K."/>
        </authorList>
    </citation>
    <scope>NUCLEOTIDE SEQUENCE [LARGE SCALE GENOMIC DNA]</scope>
    <source>
        <strain evidence="3 4">DSM 12255</strain>
    </source>
</reference>
<accession>A0AAW4LAG8</accession>
<evidence type="ECO:0000259" key="1">
    <source>
        <dbReference type="PROSITE" id="PS50113"/>
    </source>
</evidence>
<sequence>MGRSTLLNIIEQIEPGIVILNQDMRVSHINRMFMLLFSGVSREQLFQGDIFGFHSEENRGRVSEMLRLAAEAKRQIPLSLKIIRSDGQDRYLLIKLIPLVDREMADERISALFYDITPYIATERKLTRVPVTSRNEIHLLKPEEIVYFKADNIYTTVRTESGEYHCDLALGAVEKRLSQEMFHRIHRSYLVNTAKVRKVLRDPPECSVEIAGNEVRLPISRDKMQEFLVAVGLK</sequence>
<dbReference type="PROSITE" id="PS50113">
    <property type="entry name" value="PAC"/>
    <property type="match status" value="1"/>
</dbReference>
<dbReference type="RefSeq" id="WP_214170944.1">
    <property type="nucleotide sequence ID" value="NZ_JAHCVJ010000002.1"/>
</dbReference>
<comment type="caution">
    <text evidence="3">The sequence shown here is derived from an EMBL/GenBank/DDBJ whole genome shotgun (WGS) entry which is preliminary data.</text>
</comment>
<name>A0AAW4LAG8_9BACT</name>
<evidence type="ECO:0000313" key="3">
    <source>
        <dbReference type="EMBL" id="MBT0664181.1"/>
    </source>
</evidence>
<dbReference type="PROSITE" id="PS50930">
    <property type="entry name" value="HTH_LYTTR"/>
    <property type="match status" value="1"/>
</dbReference>